<dbReference type="EMBL" id="AAZO01003013">
    <property type="status" value="NOT_ANNOTATED_CDS"/>
    <property type="molecule type" value="Genomic_DNA"/>
</dbReference>
<dbReference type="InterPro" id="IPR036249">
    <property type="entry name" value="Thioredoxin-like_sf"/>
</dbReference>
<dbReference type="EnsemblMetazoa" id="PHUM260550-RA">
    <property type="protein sequence ID" value="PHUM260550-PA"/>
    <property type="gene ID" value="PHUM260550"/>
</dbReference>
<dbReference type="Proteomes" id="UP000009046">
    <property type="component" value="Unassembled WGS sequence"/>
</dbReference>
<dbReference type="Pfam" id="PF07749">
    <property type="entry name" value="ERp29"/>
    <property type="match status" value="1"/>
</dbReference>
<dbReference type="InParanoid" id="E0VKD3"/>
<sequence>MYHVWNHRYSLVELDTLIQQFLLDYGEFIAGDCKGCVQLDTYSFDKVISKFKASAVKFDVVFPYGEKQDEFGKVSESAYNINDLLIAEVGVKDYGDKDNTDLAERYGLSKDDFPSVKLFLMGKKDPLTFTGEFKAENIQNFIKQKSGVYIGLPGCLEEFDKVAEEFAKENCNEKRKQLLRKTEDLWDKVTGNTNQKSAEVYVKTMRKIIEKGNEFMNNELKRVQNILKGKLSKEKTTEMQHRINILQSFKIITKDEL</sequence>
<dbReference type="CTD" id="8235390"/>
<dbReference type="InterPro" id="IPR011679">
    <property type="entry name" value="ERp29_C"/>
</dbReference>
<dbReference type="RefSeq" id="XP_002426577.1">
    <property type="nucleotide sequence ID" value="XM_002426532.1"/>
</dbReference>
<feature type="domain" description="ERp29 N-terminal" evidence="4">
    <location>
        <begin position="33"/>
        <end position="153"/>
    </location>
</feature>
<reference evidence="5" key="2">
    <citation type="submission" date="2007-04" db="EMBL/GenBank/DDBJ databases">
        <title>The genome of the human body louse.</title>
        <authorList>
            <consortium name="The Human Body Louse Genome Consortium"/>
            <person name="Kirkness E."/>
            <person name="Walenz B."/>
            <person name="Hass B."/>
            <person name="Bruggner R."/>
            <person name="Strausberg R."/>
        </authorList>
    </citation>
    <scope>NUCLEOTIDE SEQUENCE</scope>
    <source>
        <strain evidence="5">USDA</strain>
    </source>
</reference>
<feature type="domain" description="Endoplasmic reticulum resident protein 29 C-terminal" evidence="3">
    <location>
        <begin position="154"/>
        <end position="249"/>
    </location>
</feature>
<protein>
    <recommendedName>
        <fullName evidence="1">Endoplasmic reticulum resident protein 29</fullName>
    </recommendedName>
</protein>
<gene>
    <name evidence="6" type="primary">8235390</name>
    <name evidence="5" type="ORF">Phum_PHUM260550</name>
</gene>
<dbReference type="OrthoDB" id="417262at2759"/>
<keyword evidence="2" id="KW-0256">Endoplasmic reticulum</keyword>
<dbReference type="KEGG" id="phu:Phum_PHUM260550"/>
<evidence type="ECO:0000256" key="2">
    <source>
        <dbReference type="ARBA" id="ARBA00022824"/>
    </source>
</evidence>
<reference evidence="5" key="1">
    <citation type="submission" date="2007-04" db="EMBL/GenBank/DDBJ databases">
        <title>Annotation of Pediculus humanus corporis strain USDA.</title>
        <authorList>
            <person name="Kirkness E."/>
            <person name="Hannick L."/>
            <person name="Hass B."/>
            <person name="Bruggner R."/>
            <person name="Lawson D."/>
            <person name="Bidwell S."/>
            <person name="Joardar V."/>
            <person name="Caler E."/>
            <person name="Walenz B."/>
            <person name="Inman J."/>
            <person name="Schobel S."/>
            <person name="Galinsky K."/>
            <person name="Amedeo P."/>
            <person name="Strausberg R."/>
        </authorList>
    </citation>
    <scope>NUCLEOTIDE SEQUENCE</scope>
    <source>
        <strain evidence="5">USDA</strain>
    </source>
</reference>
<dbReference type="GO" id="GO:0005788">
    <property type="term" value="C:endoplasmic reticulum lumen"/>
    <property type="evidence" value="ECO:0007669"/>
    <property type="project" value="InterPro"/>
</dbReference>
<dbReference type="GeneID" id="8235390"/>
<dbReference type="PANTHER" id="PTHR12211:SF0">
    <property type="entry name" value="ENDOPLASMIC RETICULUM RESIDENT PROTEIN 29"/>
    <property type="match status" value="1"/>
</dbReference>
<dbReference type="InterPro" id="IPR012883">
    <property type="entry name" value="ERp29_N"/>
</dbReference>
<accession>E0VKD3</accession>
<dbReference type="Gene3D" id="1.20.1150.12">
    <property type="entry name" value="Endoplasmic reticulum resident protein 29, C-terminal domain"/>
    <property type="match status" value="1"/>
</dbReference>
<dbReference type="Gene3D" id="3.40.30.10">
    <property type="entry name" value="Glutaredoxin"/>
    <property type="match status" value="1"/>
</dbReference>
<evidence type="ECO:0000313" key="7">
    <source>
        <dbReference type="Proteomes" id="UP000009046"/>
    </source>
</evidence>
<dbReference type="VEuPathDB" id="VectorBase:PHUM260550"/>
<keyword evidence="7" id="KW-1185">Reference proteome</keyword>
<evidence type="ECO:0000313" key="6">
    <source>
        <dbReference type="EnsemblMetazoa" id="PHUM260550-PA"/>
    </source>
</evidence>
<dbReference type="Pfam" id="PF07912">
    <property type="entry name" value="ERp29_N"/>
    <property type="match status" value="1"/>
</dbReference>
<dbReference type="InterPro" id="IPR016855">
    <property type="entry name" value="ERp29"/>
</dbReference>
<dbReference type="SUPFAM" id="SSF47933">
    <property type="entry name" value="ERP29 C domain-like"/>
    <property type="match status" value="1"/>
</dbReference>
<dbReference type="AlphaFoldDB" id="E0VKD3"/>
<dbReference type="EMBL" id="DS235242">
    <property type="protein sequence ID" value="EEB13839.1"/>
    <property type="molecule type" value="Genomic_DNA"/>
</dbReference>
<evidence type="ECO:0000256" key="1">
    <source>
        <dbReference type="ARBA" id="ARBA00014173"/>
    </source>
</evidence>
<dbReference type="FunFam" id="1.20.1150.12:FF:000001">
    <property type="entry name" value="Endoplasmic reticulum resident protein 29"/>
    <property type="match status" value="1"/>
</dbReference>
<dbReference type="PANTHER" id="PTHR12211">
    <property type="entry name" value="ENDOPLASMIC RETICULUM PROTEIN ERP29"/>
    <property type="match status" value="1"/>
</dbReference>
<evidence type="ECO:0000313" key="5">
    <source>
        <dbReference type="EMBL" id="EEB13839.1"/>
    </source>
</evidence>
<dbReference type="HOGENOM" id="CLU_061309_0_0_1"/>
<dbReference type="SUPFAM" id="SSF52833">
    <property type="entry name" value="Thioredoxin-like"/>
    <property type="match status" value="1"/>
</dbReference>
<dbReference type="STRING" id="121224.E0VKD3"/>
<dbReference type="GO" id="GO:0009306">
    <property type="term" value="P:protein secretion"/>
    <property type="evidence" value="ECO:0007669"/>
    <property type="project" value="InterPro"/>
</dbReference>
<organism>
    <name type="scientific">Pediculus humanus subsp. corporis</name>
    <name type="common">Body louse</name>
    <dbReference type="NCBI Taxonomy" id="121224"/>
    <lineage>
        <taxon>Eukaryota</taxon>
        <taxon>Metazoa</taxon>
        <taxon>Ecdysozoa</taxon>
        <taxon>Arthropoda</taxon>
        <taxon>Hexapoda</taxon>
        <taxon>Insecta</taxon>
        <taxon>Pterygota</taxon>
        <taxon>Neoptera</taxon>
        <taxon>Paraneoptera</taxon>
        <taxon>Psocodea</taxon>
        <taxon>Troctomorpha</taxon>
        <taxon>Phthiraptera</taxon>
        <taxon>Anoplura</taxon>
        <taxon>Pediculidae</taxon>
        <taxon>Pediculus</taxon>
    </lineage>
</organism>
<dbReference type="eggNOG" id="ENOG502QSHC">
    <property type="taxonomic scope" value="Eukaryota"/>
</dbReference>
<dbReference type="FunFam" id="3.40.30.10:FF:000133">
    <property type="entry name" value="Endoplasmic reticulum resident protein 29"/>
    <property type="match status" value="1"/>
</dbReference>
<dbReference type="CDD" id="cd00238">
    <property type="entry name" value="ERp29c"/>
    <property type="match status" value="1"/>
</dbReference>
<dbReference type="FunCoup" id="E0VKD3">
    <property type="interactions" value="545"/>
</dbReference>
<name>E0VKD3_PEDHC</name>
<reference evidence="6" key="3">
    <citation type="submission" date="2021-02" db="UniProtKB">
        <authorList>
            <consortium name="EnsemblMetazoa"/>
        </authorList>
    </citation>
    <scope>IDENTIFICATION</scope>
    <source>
        <strain evidence="6">USDA</strain>
    </source>
</reference>
<evidence type="ECO:0000259" key="3">
    <source>
        <dbReference type="Pfam" id="PF07749"/>
    </source>
</evidence>
<dbReference type="InterPro" id="IPR036356">
    <property type="entry name" value="ERp29_C_sf"/>
</dbReference>
<evidence type="ECO:0000259" key="4">
    <source>
        <dbReference type="Pfam" id="PF07912"/>
    </source>
</evidence>
<proteinExistence type="predicted"/>
<dbReference type="OMA" id="FPYGDKH"/>